<gene>
    <name evidence="1" type="ORF">ARAM_002869</name>
</gene>
<reference evidence="1 2" key="1">
    <citation type="submission" date="2015-02" db="EMBL/GenBank/DDBJ databases">
        <title>Draft Genome Sequences of Two Closely-Related Aflatoxigenic Aspergillus Species Obtained from the Cote d'Ivoire.</title>
        <authorList>
            <person name="Moore G.G."/>
            <person name="Beltz S.B."/>
            <person name="Mack B.M."/>
        </authorList>
    </citation>
    <scope>NUCLEOTIDE SEQUENCE [LARGE SCALE GENOMIC DNA]</scope>
    <source>
        <strain evidence="1 2">SRRC1468</strain>
    </source>
</reference>
<dbReference type="PANTHER" id="PTHR48419">
    <property type="entry name" value="SULFOTRANSFERASE DOMAIN-CONTAINING PROTEIN"/>
    <property type="match status" value="1"/>
</dbReference>
<dbReference type="EMBL" id="JZBS01003146">
    <property type="protein sequence ID" value="KKK15910.1"/>
    <property type="molecule type" value="Genomic_DNA"/>
</dbReference>
<accession>A0A0F8WDF3</accession>
<dbReference type="OrthoDB" id="3650366at2759"/>
<protein>
    <recommendedName>
        <fullName evidence="3">P-loop containing nucleoside triphosphate hydrolase protein</fullName>
    </recommendedName>
</protein>
<sequence>MAAINDPSSTPKPSRLFLVSMPRTASNLLVKMLNLPNQHQLHTNSSSGYFFTPAYRHVTEAGVIGKPLSEWPEDAKAKIQQTYQDCLDDMEECSLRAKEGKKIMFTKEHAFWFVNPAAVWNEPEHADAFKLRFPGGASQQTFSSKNKTVLSDEYLRTWQTAFLIRHPALVFPSFYRAMNKIDEIEPTQFSSSQGNLKNNMTLQWTRLLFDHCLEHSDESNRPVVIDALEVIHRPETVLKFCALTGLDPGVVQSTWEDAKLKPASVCQENHLQHHSTSRFRQVMGSTFTQSKGVIKDKTPTSIDMKEEVEKWKGEFGEEKANEIEKAVWAAMPDYEYLRGWAIQG</sequence>
<evidence type="ECO:0000313" key="1">
    <source>
        <dbReference type="EMBL" id="KKK15910.1"/>
    </source>
</evidence>
<name>A0A0F8WDF3_9EURO</name>
<organism evidence="1 2">
    <name type="scientific">Aspergillus rambellii</name>
    <dbReference type="NCBI Taxonomy" id="308745"/>
    <lineage>
        <taxon>Eukaryota</taxon>
        <taxon>Fungi</taxon>
        <taxon>Dikarya</taxon>
        <taxon>Ascomycota</taxon>
        <taxon>Pezizomycotina</taxon>
        <taxon>Eurotiomycetes</taxon>
        <taxon>Eurotiomycetidae</taxon>
        <taxon>Eurotiales</taxon>
        <taxon>Aspergillaceae</taxon>
        <taxon>Aspergillus</taxon>
        <taxon>Aspergillus subgen. Nidulantes</taxon>
    </lineage>
</organism>
<proteinExistence type="predicted"/>
<dbReference type="Proteomes" id="UP000034291">
    <property type="component" value="Unassembled WGS sequence"/>
</dbReference>
<dbReference type="InterPro" id="IPR027417">
    <property type="entry name" value="P-loop_NTPase"/>
</dbReference>
<dbReference type="InterPro" id="IPR053226">
    <property type="entry name" value="Pyrrolopyrazine_biosynth_F"/>
</dbReference>
<dbReference type="AlphaFoldDB" id="A0A0F8WDF3"/>
<dbReference type="PANTHER" id="PTHR48419:SF1">
    <property type="entry name" value="SULFOTRANSFERASE DOMAIN-CONTAINING PROTEIN"/>
    <property type="match status" value="1"/>
</dbReference>
<evidence type="ECO:0008006" key="3">
    <source>
        <dbReference type="Google" id="ProtNLM"/>
    </source>
</evidence>
<dbReference type="Gene3D" id="3.40.50.300">
    <property type="entry name" value="P-loop containing nucleotide triphosphate hydrolases"/>
    <property type="match status" value="1"/>
</dbReference>
<comment type="caution">
    <text evidence="1">The sequence shown here is derived from an EMBL/GenBank/DDBJ whole genome shotgun (WGS) entry which is preliminary data.</text>
</comment>
<dbReference type="STRING" id="308745.A0A0F8WDF3"/>
<keyword evidence="2" id="KW-1185">Reference proteome</keyword>
<dbReference type="SUPFAM" id="SSF52540">
    <property type="entry name" value="P-loop containing nucleoside triphosphate hydrolases"/>
    <property type="match status" value="1"/>
</dbReference>
<evidence type="ECO:0000313" key="2">
    <source>
        <dbReference type="Proteomes" id="UP000034291"/>
    </source>
</evidence>